<keyword evidence="9" id="KW-0256">Endoplasmic reticulum</keyword>
<name>L1JDP9_GUITC</name>
<dbReference type="InterPro" id="IPR036400">
    <property type="entry name" value="Cyt_B5-like_heme/steroid_sf"/>
</dbReference>
<dbReference type="InterPro" id="IPR018506">
    <property type="entry name" value="Cyt_B5_heme-BS"/>
</dbReference>
<keyword evidence="17" id="KW-0676">Redox-active center</keyword>
<dbReference type="Proteomes" id="UP000011087">
    <property type="component" value="Unassembled WGS sequence"/>
</dbReference>
<keyword evidence="23" id="KW-1185">Reference proteome</keyword>
<dbReference type="GO" id="GO:0034975">
    <property type="term" value="P:protein folding in endoplasmic reticulum"/>
    <property type="evidence" value="ECO:0007669"/>
    <property type="project" value="InterPro"/>
</dbReference>
<keyword evidence="6" id="KW-0285">Flavoprotein</keyword>
<keyword evidence="5" id="KW-0349">Heme</keyword>
<dbReference type="SUPFAM" id="SSF110019">
    <property type="entry name" value="ERO1-like"/>
    <property type="match status" value="1"/>
</dbReference>
<dbReference type="EnsemblProtists" id="EKX46422">
    <property type="protein sequence ID" value="EKX46422"/>
    <property type="gene ID" value="GUITHDRAFT_162941"/>
</dbReference>
<keyword evidence="11" id="KW-0249">Electron transport</keyword>
<comment type="subcellular location">
    <subcellularLocation>
        <location evidence="2">Endoplasmic reticulum membrane</location>
        <topology evidence="2">Peripheral membrane protein</topology>
        <orientation evidence="2">Lumenal side</orientation>
    </subcellularLocation>
</comment>
<dbReference type="eggNOG" id="KOG2608">
    <property type="taxonomic scope" value="Eukaryota"/>
</dbReference>
<keyword evidence="7" id="KW-0479">Metal-binding</keyword>
<dbReference type="EMBL" id="JH992994">
    <property type="protein sequence ID" value="EKX46422.1"/>
    <property type="molecule type" value="Genomic_DNA"/>
</dbReference>
<keyword evidence="14" id="KW-0472">Membrane</keyword>
<keyword evidence="15" id="KW-1015">Disulfide bond</keyword>
<dbReference type="InterPro" id="IPR036188">
    <property type="entry name" value="FAD/NAD-bd_sf"/>
</dbReference>
<dbReference type="KEGG" id="gtt:GUITHDRAFT_162941"/>
<dbReference type="eggNOG" id="KOG2404">
    <property type="taxonomic scope" value="Eukaryota"/>
</dbReference>
<evidence type="ECO:0000256" key="1">
    <source>
        <dbReference type="ARBA" id="ARBA00001974"/>
    </source>
</evidence>
<evidence type="ECO:0000256" key="2">
    <source>
        <dbReference type="ARBA" id="ARBA00004367"/>
    </source>
</evidence>
<evidence type="ECO:0000259" key="20">
    <source>
        <dbReference type="PROSITE" id="PS50255"/>
    </source>
</evidence>
<protein>
    <recommendedName>
        <fullName evidence="20">Cytochrome b5 heme-binding domain-containing protein</fullName>
    </recommendedName>
</protein>
<evidence type="ECO:0000256" key="15">
    <source>
        <dbReference type="ARBA" id="ARBA00023157"/>
    </source>
</evidence>
<feature type="domain" description="Cytochrome b5 heme-binding" evidence="20">
    <location>
        <begin position="1115"/>
        <end position="1175"/>
    </location>
</feature>
<dbReference type="PROSITE" id="PS50255">
    <property type="entry name" value="CYTOCHROME_B5_2"/>
    <property type="match status" value="1"/>
</dbReference>
<dbReference type="InterPro" id="IPR001199">
    <property type="entry name" value="Cyt_B5-like_heme/steroid-bd"/>
</dbReference>
<feature type="signal peptide" evidence="19">
    <location>
        <begin position="1"/>
        <end position="42"/>
    </location>
</feature>
<keyword evidence="8 19" id="KW-0732">Signal</keyword>
<evidence type="ECO:0000256" key="14">
    <source>
        <dbReference type="ARBA" id="ARBA00023136"/>
    </source>
</evidence>
<dbReference type="Gene3D" id="3.50.50.60">
    <property type="entry name" value="FAD/NAD(P)-binding domain"/>
    <property type="match status" value="1"/>
</dbReference>
<dbReference type="InterPro" id="IPR010960">
    <property type="entry name" value="Flavocytochrome_c"/>
</dbReference>
<dbReference type="STRING" id="905079.L1JDP9"/>
<dbReference type="InterPro" id="IPR050315">
    <property type="entry name" value="FAD-oxidoreductase_2"/>
</dbReference>
<dbReference type="GO" id="GO:0010181">
    <property type="term" value="F:FMN binding"/>
    <property type="evidence" value="ECO:0007669"/>
    <property type="project" value="InterPro"/>
</dbReference>
<feature type="compositionally biased region" description="Pro residues" evidence="18">
    <location>
        <begin position="505"/>
        <end position="521"/>
    </location>
</feature>
<evidence type="ECO:0000256" key="13">
    <source>
        <dbReference type="ARBA" id="ARBA00023004"/>
    </source>
</evidence>
<dbReference type="SUPFAM" id="SSF56425">
    <property type="entry name" value="Succinate dehydrogenase/fumarate reductase flavoprotein, catalytic domain"/>
    <property type="match status" value="1"/>
</dbReference>
<dbReference type="SUPFAM" id="SSF55856">
    <property type="entry name" value="Cytochrome b5-like heme/steroid binding domain"/>
    <property type="match status" value="1"/>
</dbReference>
<keyword evidence="10" id="KW-0274">FAD</keyword>
<dbReference type="AlphaFoldDB" id="L1JDP9"/>
<feature type="region of interest" description="Disordered" evidence="18">
    <location>
        <begin position="1093"/>
        <end position="1122"/>
    </location>
</feature>
<dbReference type="Pfam" id="PF00890">
    <property type="entry name" value="FAD_binding_2"/>
    <property type="match status" value="1"/>
</dbReference>
<reference evidence="23" key="2">
    <citation type="submission" date="2012-11" db="EMBL/GenBank/DDBJ databases">
        <authorList>
            <person name="Kuo A."/>
            <person name="Curtis B.A."/>
            <person name="Tanifuji G."/>
            <person name="Burki F."/>
            <person name="Gruber A."/>
            <person name="Irimia M."/>
            <person name="Maruyama S."/>
            <person name="Arias M.C."/>
            <person name="Ball S.G."/>
            <person name="Gile G.H."/>
            <person name="Hirakawa Y."/>
            <person name="Hopkins J.F."/>
            <person name="Rensing S.A."/>
            <person name="Schmutz J."/>
            <person name="Symeonidi A."/>
            <person name="Elias M."/>
            <person name="Eveleigh R.J."/>
            <person name="Herman E.K."/>
            <person name="Klute M.J."/>
            <person name="Nakayama T."/>
            <person name="Obornik M."/>
            <person name="Reyes-Prieto A."/>
            <person name="Armbrust E.V."/>
            <person name="Aves S.J."/>
            <person name="Beiko R.G."/>
            <person name="Coutinho P."/>
            <person name="Dacks J.B."/>
            <person name="Durnford D.G."/>
            <person name="Fast N.M."/>
            <person name="Green B.R."/>
            <person name="Grisdale C."/>
            <person name="Hempe F."/>
            <person name="Henrissat B."/>
            <person name="Hoppner M.P."/>
            <person name="Ishida K.-I."/>
            <person name="Kim E."/>
            <person name="Koreny L."/>
            <person name="Kroth P.G."/>
            <person name="Liu Y."/>
            <person name="Malik S.-B."/>
            <person name="Maier U.G."/>
            <person name="McRose D."/>
            <person name="Mock T."/>
            <person name="Neilson J.A."/>
            <person name="Onodera N.T."/>
            <person name="Poole A.M."/>
            <person name="Pritham E.J."/>
            <person name="Richards T.A."/>
            <person name="Rocap G."/>
            <person name="Roy S.W."/>
            <person name="Sarai C."/>
            <person name="Schaack S."/>
            <person name="Shirato S."/>
            <person name="Slamovits C.H."/>
            <person name="Spencer D.F."/>
            <person name="Suzuki S."/>
            <person name="Worden A.Z."/>
            <person name="Zauner S."/>
            <person name="Barry K."/>
            <person name="Bell C."/>
            <person name="Bharti A.K."/>
            <person name="Crow J.A."/>
            <person name="Grimwood J."/>
            <person name="Kramer R."/>
            <person name="Lindquist E."/>
            <person name="Lucas S."/>
            <person name="Salamov A."/>
            <person name="McFadden G.I."/>
            <person name="Lane C.E."/>
            <person name="Keeling P.J."/>
            <person name="Gray M.W."/>
            <person name="Grigoriev I.V."/>
            <person name="Archibald J.M."/>
        </authorList>
    </citation>
    <scope>NUCLEOTIDE SEQUENCE</scope>
    <source>
        <strain evidence="23">CCMP2712</strain>
    </source>
</reference>
<dbReference type="PaxDb" id="55529-EKX46422"/>
<evidence type="ECO:0000256" key="8">
    <source>
        <dbReference type="ARBA" id="ARBA00022729"/>
    </source>
</evidence>
<evidence type="ECO:0000256" key="16">
    <source>
        <dbReference type="ARBA" id="ARBA00023180"/>
    </source>
</evidence>
<dbReference type="OMA" id="YNGTHIW"/>
<dbReference type="PANTHER" id="PTHR43400">
    <property type="entry name" value="FUMARATE REDUCTASE"/>
    <property type="match status" value="1"/>
</dbReference>
<proteinExistence type="inferred from homology"/>
<reference evidence="21 23" key="1">
    <citation type="journal article" date="2012" name="Nature">
        <title>Algal genomes reveal evolutionary mosaicism and the fate of nucleomorphs.</title>
        <authorList>
            <consortium name="DOE Joint Genome Institute"/>
            <person name="Curtis B.A."/>
            <person name="Tanifuji G."/>
            <person name="Burki F."/>
            <person name="Gruber A."/>
            <person name="Irimia M."/>
            <person name="Maruyama S."/>
            <person name="Arias M.C."/>
            <person name="Ball S.G."/>
            <person name="Gile G.H."/>
            <person name="Hirakawa Y."/>
            <person name="Hopkins J.F."/>
            <person name="Kuo A."/>
            <person name="Rensing S.A."/>
            <person name="Schmutz J."/>
            <person name="Symeonidi A."/>
            <person name="Elias M."/>
            <person name="Eveleigh R.J."/>
            <person name="Herman E.K."/>
            <person name="Klute M.J."/>
            <person name="Nakayama T."/>
            <person name="Obornik M."/>
            <person name="Reyes-Prieto A."/>
            <person name="Armbrust E.V."/>
            <person name="Aves S.J."/>
            <person name="Beiko R.G."/>
            <person name="Coutinho P."/>
            <person name="Dacks J.B."/>
            <person name="Durnford D.G."/>
            <person name="Fast N.M."/>
            <person name="Green B.R."/>
            <person name="Grisdale C.J."/>
            <person name="Hempel F."/>
            <person name="Henrissat B."/>
            <person name="Hoppner M.P."/>
            <person name="Ishida K."/>
            <person name="Kim E."/>
            <person name="Koreny L."/>
            <person name="Kroth P.G."/>
            <person name="Liu Y."/>
            <person name="Malik S.B."/>
            <person name="Maier U.G."/>
            <person name="McRose D."/>
            <person name="Mock T."/>
            <person name="Neilson J.A."/>
            <person name="Onodera N.T."/>
            <person name="Poole A.M."/>
            <person name="Pritham E.J."/>
            <person name="Richards T.A."/>
            <person name="Rocap G."/>
            <person name="Roy S.W."/>
            <person name="Sarai C."/>
            <person name="Schaack S."/>
            <person name="Shirato S."/>
            <person name="Slamovits C.H."/>
            <person name="Spencer D.F."/>
            <person name="Suzuki S."/>
            <person name="Worden A.Z."/>
            <person name="Zauner S."/>
            <person name="Barry K."/>
            <person name="Bell C."/>
            <person name="Bharti A.K."/>
            <person name="Crow J.A."/>
            <person name="Grimwood J."/>
            <person name="Kramer R."/>
            <person name="Lindquist E."/>
            <person name="Lucas S."/>
            <person name="Salamov A."/>
            <person name="McFadden G.I."/>
            <person name="Lane C.E."/>
            <person name="Keeling P.J."/>
            <person name="Gray M.W."/>
            <person name="Grigoriev I.V."/>
            <person name="Archibald J.M."/>
        </authorList>
    </citation>
    <scope>NUCLEOTIDE SEQUENCE</scope>
    <source>
        <strain evidence="21 23">CCMP2712</strain>
    </source>
</reference>
<evidence type="ECO:0000313" key="21">
    <source>
        <dbReference type="EMBL" id="EKX46422.1"/>
    </source>
</evidence>
<feature type="chain" id="PRO_5008771289" description="Cytochrome b5 heme-binding domain-containing protein" evidence="19">
    <location>
        <begin position="43"/>
        <end position="1189"/>
    </location>
</feature>
<dbReference type="SUPFAM" id="SSF51905">
    <property type="entry name" value="FAD/NAD(P)-binding domain"/>
    <property type="match status" value="1"/>
</dbReference>
<dbReference type="InterPro" id="IPR007266">
    <property type="entry name" value="Ero1"/>
</dbReference>
<evidence type="ECO:0000256" key="10">
    <source>
        <dbReference type="ARBA" id="ARBA00022827"/>
    </source>
</evidence>
<dbReference type="eggNOG" id="KOG0536">
    <property type="taxonomic scope" value="Eukaryota"/>
</dbReference>
<dbReference type="PANTHER" id="PTHR43400:SF1">
    <property type="entry name" value="FUMARATE REDUCTASE"/>
    <property type="match status" value="1"/>
</dbReference>
<organism evidence="21">
    <name type="scientific">Guillardia theta (strain CCMP2712)</name>
    <name type="common">Cryptophyte</name>
    <dbReference type="NCBI Taxonomy" id="905079"/>
    <lineage>
        <taxon>Eukaryota</taxon>
        <taxon>Cryptophyceae</taxon>
        <taxon>Pyrenomonadales</taxon>
        <taxon>Geminigeraceae</taxon>
        <taxon>Guillardia</taxon>
    </lineage>
</organism>
<gene>
    <name evidence="21" type="ORF">GUITHDRAFT_162941</name>
</gene>
<reference evidence="22" key="3">
    <citation type="submission" date="2016-03" db="UniProtKB">
        <authorList>
            <consortium name="EnsemblProtists"/>
        </authorList>
    </citation>
    <scope>IDENTIFICATION</scope>
</reference>
<keyword evidence="4" id="KW-0813">Transport</keyword>
<dbReference type="GO" id="GO:0020037">
    <property type="term" value="F:heme binding"/>
    <property type="evidence" value="ECO:0007669"/>
    <property type="project" value="InterPro"/>
</dbReference>
<evidence type="ECO:0000256" key="3">
    <source>
        <dbReference type="ARBA" id="ARBA00008277"/>
    </source>
</evidence>
<keyword evidence="13" id="KW-0408">Iron</keyword>
<evidence type="ECO:0000256" key="4">
    <source>
        <dbReference type="ARBA" id="ARBA00022448"/>
    </source>
</evidence>
<feature type="region of interest" description="Disordered" evidence="18">
    <location>
        <begin position="503"/>
        <end position="538"/>
    </location>
</feature>
<evidence type="ECO:0000256" key="5">
    <source>
        <dbReference type="ARBA" id="ARBA00022617"/>
    </source>
</evidence>
<comment type="similarity">
    <text evidence="3">Belongs to the EROs family.</text>
</comment>
<evidence type="ECO:0000256" key="17">
    <source>
        <dbReference type="ARBA" id="ARBA00023284"/>
    </source>
</evidence>
<dbReference type="GO" id="GO:0015035">
    <property type="term" value="F:protein-disulfide reductase activity"/>
    <property type="evidence" value="ECO:0007669"/>
    <property type="project" value="InterPro"/>
</dbReference>
<dbReference type="SMART" id="SM01117">
    <property type="entry name" value="Cyt-b5"/>
    <property type="match status" value="1"/>
</dbReference>
<accession>L1JDP9</accession>
<dbReference type="InterPro" id="IPR037192">
    <property type="entry name" value="ERO1-like_sf"/>
</dbReference>
<dbReference type="HOGENOM" id="CLU_270463_0_0_1"/>
<evidence type="ECO:0000256" key="7">
    <source>
        <dbReference type="ARBA" id="ARBA00022723"/>
    </source>
</evidence>
<keyword evidence="16" id="KW-0325">Glycoprotein</keyword>
<dbReference type="OrthoDB" id="71672at2759"/>
<dbReference type="Pfam" id="PF04137">
    <property type="entry name" value="ERO1"/>
    <property type="match status" value="1"/>
</dbReference>
<keyword evidence="12" id="KW-0560">Oxidoreductase</keyword>
<dbReference type="PROSITE" id="PS00191">
    <property type="entry name" value="CYTOCHROME_B5_1"/>
    <property type="match status" value="1"/>
</dbReference>
<dbReference type="GO" id="GO:0005789">
    <property type="term" value="C:endoplasmic reticulum membrane"/>
    <property type="evidence" value="ECO:0007669"/>
    <property type="project" value="UniProtKB-SubCell"/>
</dbReference>
<evidence type="ECO:0000313" key="22">
    <source>
        <dbReference type="EnsemblProtists" id="EKX46422"/>
    </source>
</evidence>
<dbReference type="GO" id="GO:0071949">
    <property type="term" value="F:FAD binding"/>
    <property type="evidence" value="ECO:0007669"/>
    <property type="project" value="InterPro"/>
</dbReference>
<dbReference type="Gene3D" id="3.90.700.10">
    <property type="entry name" value="Succinate dehydrogenase/fumarate reductase flavoprotein, catalytic domain"/>
    <property type="match status" value="1"/>
</dbReference>
<dbReference type="NCBIfam" id="TIGR01813">
    <property type="entry name" value="flavo_cyto_c"/>
    <property type="match status" value="1"/>
</dbReference>
<evidence type="ECO:0000256" key="18">
    <source>
        <dbReference type="SAM" id="MobiDB-lite"/>
    </source>
</evidence>
<dbReference type="InterPro" id="IPR027477">
    <property type="entry name" value="Succ_DH/fumarate_Rdtase_cat_sf"/>
</dbReference>
<dbReference type="Gene3D" id="3.10.120.10">
    <property type="entry name" value="Cytochrome b5-like heme/steroid binding domain"/>
    <property type="match status" value="1"/>
</dbReference>
<feature type="compositionally biased region" description="Low complexity" evidence="18">
    <location>
        <begin position="522"/>
        <end position="532"/>
    </location>
</feature>
<evidence type="ECO:0000256" key="9">
    <source>
        <dbReference type="ARBA" id="ARBA00022824"/>
    </source>
</evidence>
<dbReference type="GO" id="GO:0046872">
    <property type="term" value="F:metal ion binding"/>
    <property type="evidence" value="ECO:0007669"/>
    <property type="project" value="UniProtKB-KW"/>
</dbReference>
<sequence>MFPLTFLSSVGITCGLQGSHTMAMKACCGLACLLLVLAVAEAEVSSTKVPTWAVKHEFGCVPSGPVDDAQCDVEAVEKANSQQLHSILSELVNTTYFRLLQINLEGKCKFWTKAVSEAKCNSSATGEAAAGAGEEVEGVKPKGKKQCDLDLSGGGKVGEKKIGFNAPPPVKCWSVQGGLFGGFMPPITNLVDKTISNDEKKLLDGESKVCDDPALPEYWLDICHKIPTNSTEYVNLQLNPERWTGYNGSHVWNAIYDENCFDKLGSLHEMCYEERVLYRMLSGMHASINIHISEQYYPPVKGKRDKWEPNLDRFMNHYGANPERLKNLHFAFVVLLRALRKAAPYLYNFPFSVGEIAEDKRTSLLVQRLLDSHLLASCSHVFEAFDEQIMFKSDGEESEVQKSLKSQFKGVFHNISEVMDCISCQKCKLHGKLQLLGLGTALKILLIPEQLISTSLSRPELVALFNTLHKFSHAIIAVPRLTTKFYEHQLLYKGDVLDEKVMNQPAPPAQVPSPPSPPAPAPARSGAPTRSSTVSSIPPQESYNLLDLALSAVASQARKGAIDSRTEDAVIDRLLVKDESLLLLAKHYASFNSQRFLEHAARYSKEAALMGSEVRAAVSDAVDAIVIGGGLAGLSAALTLLDRGGSVVVLEKQGHLGGNSAWASSGVNAVDVNDTKSGDSVELFTQDVVKAAGRGDNPLIPVLTEGSVDSLAWLRYRLKEHLNLDLVGQMGGHSKPRTHRPSSGLAGSAIIFAIQKQLEKYLEDGSGRFRLMKWTSATKLITEEDGAAVVGVEYEVVGGKEEKGSKGKLYSRNVIIATGGYASDYTNTSLLKQYRPDLLKYATTNNKGTTGDGHKLAMAIKAKTVDLNDVQVHPTGFHNPADPHNKVKTLCAEILRGEGGILLDRTGKRFADELGTRDYVTGRMLEVDGENLKFALVVNGKGAIKAKKHIELYTRKELLVKFDTLEQLAAWSFWEGKVNQEMLQQTMKKYDEDGAKGIDEWGKKYFHNLPFSGGGPYYAGIVTPVIHYCMGGIAINAHGAVLREDGSVVRGLYAAGEVIGGLHGKNRLGGNALSECVVFGRLLGQSLPIANTEEEEQASLQETKGALPPSPSPASKTISQEELAKHQTKDSCWVSIEGKVYDFTDFLDEHPAGAEAILKYGGKDGTEIFKAIHTDEMLADFQPIGVLAA</sequence>
<evidence type="ECO:0000256" key="12">
    <source>
        <dbReference type="ARBA" id="ARBA00023002"/>
    </source>
</evidence>
<evidence type="ECO:0000256" key="19">
    <source>
        <dbReference type="SAM" id="SignalP"/>
    </source>
</evidence>
<evidence type="ECO:0000256" key="11">
    <source>
        <dbReference type="ARBA" id="ARBA00022982"/>
    </source>
</evidence>
<evidence type="ECO:0000256" key="6">
    <source>
        <dbReference type="ARBA" id="ARBA00022630"/>
    </source>
</evidence>
<dbReference type="InterPro" id="IPR003953">
    <property type="entry name" value="FAD-dep_OxRdtase_2_FAD-bd"/>
</dbReference>
<dbReference type="RefSeq" id="XP_005833402.1">
    <property type="nucleotide sequence ID" value="XM_005833345.1"/>
</dbReference>
<evidence type="ECO:0000313" key="23">
    <source>
        <dbReference type="Proteomes" id="UP000011087"/>
    </source>
</evidence>
<dbReference type="GeneID" id="17303126"/>
<dbReference type="Pfam" id="PF00173">
    <property type="entry name" value="Cyt-b5"/>
    <property type="match status" value="1"/>
</dbReference>
<comment type="cofactor">
    <cofactor evidence="1">
        <name>FAD</name>
        <dbReference type="ChEBI" id="CHEBI:57692"/>
    </cofactor>
</comment>
<dbReference type="GO" id="GO:0016972">
    <property type="term" value="F:thiol oxidase activity"/>
    <property type="evidence" value="ECO:0007669"/>
    <property type="project" value="InterPro"/>
</dbReference>